<accession>A0A438EHD7</accession>
<evidence type="ECO:0000256" key="1">
    <source>
        <dbReference type="SAM" id="MobiDB-lite"/>
    </source>
</evidence>
<feature type="region of interest" description="Disordered" evidence="1">
    <location>
        <begin position="67"/>
        <end position="118"/>
    </location>
</feature>
<feature type="region of interest" description="Disordered" evidence="1">
    <location>
        <begin position="1"/>
        <end position="22"/>
    </location>
</feature>
<gene>
    <name evidence="2" type="ORF">CK203_105487</name>
</gene>
<sequence>MAQMPASASPLPQRAASSTKATATLCQDGARAGVEVFFGEEGRADELKDQSFPNSRPLSDNIVGCKLKSPSGLGQKLGGSKPYGMEARSRREEIEARKGKAPAVYTRDATQEEETAISKKTWSTLFPPSADRRQGHRCCSEPFFTRGSSPSSEDCNIVEEFGKGFQMDRGIRANSLSRCHLSLISSRRRDTSASRVEVQGGLSGRAGFDPRGYSDMGSPSNSIIRGKGLICEGFCEIPGAKNLEETKKENCDRRFVGSVWTVRNKDWVALPASGASEGGLNPDLLSQRASRKGELEELILREEIHWRQKAKVKWVKEGDCNSKFYHKVANGRRNRKYIKELENERGLVLKNAESITEEIYITLRSFTQILQESLGVLKD</sequence>
<evidence type="ECO:0000313" key="2">
    <source>
        <dbReference type="EMBL" id="RVW47111.1"/>
    </source>
</evidence>
<dbReference type="EMBL" id="QGNW01001288">
    <property type="protein sequence ID" value="RVW47111.1"/>
    <property type="molecule type" value="Genomic_DNA"/>
</dbReference>
<protein>
    <submittedName>
        <fullName evidence="2">Uncharacterized protein</fullName>
    </submittedName>
</protein>
<feature type="compositionally biased region" description="Basic and acidic residues" evidence="1">
    <location>
        <begin position="87"/>
        <end position="98"/>
    </location>
</feature>
<organism evidence="2 3">
    <name type="scientific">Vitis vinifera</name>
    <name type="common">Grape</name>
    <dbReference type="NCBI Taxonomy" id="29760"/>
    <lineage>
        <taxon>Eukaryota</taxon>
        <taxon>Viridiplantae</taxon>
        <taxon>Streptophyta</taxon>
        <taxon>Embryophyta</taxon>
        <taxon>Tracheophyta</taxon>
        <taxon>Spermatophyta</taxon>
        <taxon>Magnoliopsida</taxon>
        <taxon>eudicotyledons</taxon>
        <taxon>Gunneridae</taxon>
        <taxon>Pentapetalae</taxon>
        <taxon>rosids</taxon>
        <taxon>Vitales</taxon>
        <taxon>Vitaceae</taxon>
        <taxon>Viteae</taxon>
        <taxon>Vitis</taxon>
    </lineage>
</organism>
<dbReference type="AlphaFoldDB" id="A0A438EHD7"/>
<reference evidence="2 3" key="1">
    <citation type="journal article" date="2018" name="PLoS Genet.">
        <title>Population sequencing reveals clonal diversity and ancestral inbreeding in the grapevine cultivar Chardonnay.</title>
        <authorList>
            <person name="Roach M.J."/>
            <person name="Johnson D.L."/>
            <person name="Bohlmann J."/>
            <person name="van Vuuren H.J."/>
            <person name="Jones S.J."/>
            <person name="Pretorius I.S."/>
            <person name="Schmidt S.A."/>
            <person name="Borneman A.R."/>
        </authorList>
    </citation>
    <scope>NUCLEOTIDE SEQUENCE [LARGE SCALE GENOMIC DNA]</scope>
    <source>
        <strain evidence="3">cv. Chardonnay</strain>
        <tissue evidence="2">Leaf</tissue>
    </source>
</reference>
<dbReference type="Proteomes" id="UP000288805">
    <property type="component" value="Unassembled WGS sequence"/>
</dbReference>
<evidence type="ECO:0000313" key="3">
    <source>
        <dbReference type="Proteomes" id="UP000288805"/>
    </source>
</evidence>
<name>A0A438EHD7_VITVI</name>
<comment type="caution">
    <text evidence="2">The sequence shown here is derived from an EMBL/GenBank/DDBJ whole genome shotgun (WGS) entry which is preliminary data.</text>
</comment>
<proteinExistence type="predicted"/>